<dbReference type="Gene3D" id="2.60.200.40">
    <property type="match status" value="1"/>
</dbReference>
<evidence type="ECO:0000256" key="3">
    <source>
        <dbReference type="ARBA" id="ARBA00022679"/>
    </source>
</evidence>
<dbReference type="Pfam" id="PF00781">
    <property type="entry name" value="DAGK_cat"/>
    <property type="match status" value="1"/>
</dbReference>
<keyword evidence="7" id="KW-0444">Lipid biosynthesis</keyword>
<dbReference type="GO" id="GO:0016301">
    <property type="term" value="F:kinase activity"/>
    <property type="evidence" value="ECO:0007669"/>
    <property type="project" value="UniProtKB-KW"/>
</dbReference>
<comment type="similarity">
    <text evidence="2">Belongs to the diacylglycerol/lipid kinase family.</text>
</comment>
<keyword evidence="4" id="KW-0547">Nucleotide-binding</keyword>
<dbReference type="Pfam" id="PF19279">
    <property type="entry name" value="YegS_C"/>
    <property type="match status" value="1"/>
</dbReference>
<keyword evidence="7" id="KW-0443">Lipid metabolism</keyword>
<proteinExistence type="inferred from homology"/>
<dbReference type="EMBL" id="BAABAE010000001">
    <property type="protein sequence ID" value="GAA3731145.1"/>
    <property type="molecule type" value="Genomic_DNA"/>
</dbReference>
<dbReference type="PANTHER" id="PTHR12358:SF54">
    <property type="entry name" value="SPHINGOSINE KINASE RELATED PROTEIN"/>
    <property type="match status" value="1"/>
</dbReference>
<evidence type="ECO:0000256" key="6">
    <source>
        <dbReference type="ARBA" id="ARBA00022840"/>
    </source>
</evidence>
<evidence type="ECO:0000259" key="9">
    <source>
        <dbReference type="PROSITE" id="PS50146"/>
    </source>
</evidence>
<protein>
    <submittedName>
        <fullName evidence="10">Diacylglycerol kinase family protein</fullName>
    </submittedName>
</protein>
<evidence type="ECO:0000313" key="11">
    <source>
        <dbReference type="Proteomes" id="UP001501004"/>
    </source>
</evidence>
<keyword evidence="5 10" id="KW-0418">Kinase</keyword>
<evidence type="ECO:0000256" key="4">
    <source>
        <dbReference type="ARBA" id="ARBA00022741"/>
    </source>
</evidence>
<dbReference type="Proteomes" id="UP001501004">
    <property type="component" value="Unassembled WGS sequence"/>
</dbReference>
<sequence>MSTARRHAAVVYNPIKVDLRKLRRAVEKAETGSGWGRTRWYATSETDAGQSVTREALAKGAAVVLAAGGDGTVRAVAEVLRGKSVPIALLPAGTGNLLARNLDLSLTSLDASVETAFGEAERTIDVGVATITREKDSTEEHVFLVMAGLGLDAKMIAKTNAKLKKAVGWLAYVDAGMRALPELAPVRLRYRLDGLPEKPLTAHTLIVGNCGALPGGILLIPDATPDDGILDIAALKPRGRFGWLRVWNKITWENGVLRRSAAGRMIIDLSTDVKDVTYFRGRRLGIALESPQEFQLDGDEFGTVTAVDCFADRGALTVKVPG</sequence>
<evidence type="ECO:0000313" key="10">
    <source>
        <dbReference type="EMBL" id="GAA3731145.1"/>
    </source>
</evidence>
<keyword evidence="11" id="KW-1185">Reference proteome</keyword>
<dbReference type="InterPro" id="IPR045540">
    <property type="entry name" value="YegS/DAGK_C"/>
</dbReference>
<organism evidence="10 11">
    <name type="scientific">Leifsonella bigeumensis</name>
    <dbReference type="NCBI Taxonomy" id="433643"/>
    <lineage>
        <taxon>Bacteria</taxon>
        <taxon>Bacillati</taxon>
        <taxon>Actinomycetota</taxon>
        <taxon>Actinomycetes</taxon>
        <taxon>Micrococcales</taxon>
        <taxon>Microbacteriaceae</taxon>
        <taxon>Leifsonella</taxon>
    </lineage>
</organism>
<dbReference type="InterPro" id="IPR001206">
    <property type="entry name" value="Diacylglycerol_kinase_cat_dom"/>
</dbReference>
<keyword evidence="7" id="KW-0594">Phospholipid biosynthesis</keyword>
<reference evidence="11" key="1">
    <citation type="journal article" date="2019" name="Int. J. Syst. Evol. Microbiol.">
        <title>The Global Catalogue of Microorganisms (GCM) 10K type strain sequencing project: providing services to taxonomists for standard genome sequencing and annotation.</title>
        <authorList>
            <consortium name="The Broad Institute Genomics Platform"/>
            <consortium name="The Broad Institute Genome Sequencing Center for Infectious Disease"/>
            <person name="Wu L."/>
            <person name="Ma J."/>
        </authorList>
    </citation>
    <scope>NUCLEOTIDE SEQUENCE [LARGE SCALE GENOMIC DNA]</scope>
    <source>
        <strain evidence="11">JCM 16949</strain>
    </source>
</reference>
<evidence type="ECO:0000256" key="2">
    <source>
        <dbReference type="ARBA" id="ARBA00005983"/>
    </source>
</evidence>
<comment type="caution">
    <text evidence="10">The sequence shown here is derived from an EMBL/GenBank/DDBJ whole genome shotgun (WGS) entry which is preliminary data.</text>
</comment>
<gene>
    <name evidence="10" type="ORF">GCM10022239_04700</name>
</gene>
<dbReference type="InterPro" id="IPR017438">
    <property type="entry name" value="ATP-NAD_kinase_N"/>
</dbReference>
<dbReference type="InterPro" id="IPR050187">
    <property type="entry name" value="Lipid_Phosphate_FormReg"/>
</dbReference>
<keyword evidence="3" id="KW-0808">Transferase</keyword>
<dbReference type="PANTHER" id="PTHR12358">
    <property type="entry name" value="SPHINGOSINE KINASE"/>
    <property type="match status" value="1"/>
</dbReference>
<comment type="cofactor">
    <cofactor evidence="1">
        <name>Mg(2+)</name>
        <dbReference type="ChEBI" id="CHEBI:18420"/>
    </cofactor>
</comment>
<keyword evidence="8" id="KW-1208">Phospholipid metabolism</keyword>
<evidence type="ECO:0000256" key="7">
    <source>
        <dbReference type="ARBA" id="ARBA00023209"/>
    </source>
</evidence>
<accession>A0ABP7F4B3</accession>
<feature type="domain" description="DAGKc" evidence="9">
    <location>
        <begin position="3"/>
        <end position="133"/>
    </location>
</feature>
<dbReference type="SUPFAM" id="SSF111331">
    <property type="entry name" value="NAD kinase/diacylglycerol kinase-like"/>
    <property type="match status" value="1"/>
</dbReference>
<dbReference type="InterPro" id="IPR016064">
    <property type="entry name" value="NAD/diacylglycerol_kinase_sf"/>
</dbReference>
<evidence type="ECO:0000256" key="8">
    <source>
        <dbReference type="ARBA" id="ARBA00023264"/>
    </source>
</evidence>
<keyword evidence="6" id="KW-0067">ATP-binding</keyword>
<evidence type="ECO:0000256" key="1">
    <source>
        <dbReference type="ARBA" id="ARBA00001946"/>
    </source>
</evidence>
<dbReference type="PROSITE" id="PS50146">
    <property type="entry name" value="DAGK"/>
    <property type="match status" value="1"/>
</dbReference>
<evidence type="ECO:0000256" key="5">
    <source>
        <dbReference type="ARBA" id="ARBA00022777"/>
    </source>
</evidence>
<name>A0ABP7F4B3_9MICO</name>
<dbReference type="Gene3D" id="3.40.50.10330">
    <property type="entry name" value="Probable inorganic polyphosphate/atp-NAD kinase, domain 1"/>
    <property type="match status" value="1"/>
</dbReference>